<evidence type="ECO:0000313" key="2">
    <source>
        <dbReference type="EMBL" id="TBU99951.1"/>
    </source>
</evidence>
<protein>
    <submittedName>
        <fullName evidence="2">MSHA biogenesis protein MshI</fullName>
    </submittedName>
</protein>
<accession>A0A4Q9RFG5</accession>
<dbReference type="RefSeq" id="WP_131183044.1">
    <property type="nucleotide sequence ID" value="NZ_QJUO01000002.1"/>
</dbReference>
<keyword evidence="1" id="KW-0472">Membrane</keyword>
<keyword evidence="1" id="KW-0812">Transmembrane</keyword>
<comment type="caution">
    <text evidence="2">The sequence shown here is derived from an EMBL/GenBank/DDBJ whole genome shotgun (WGS) entry which is preliminary data.</text>
</comment>
<evidence type="ECO:0000313" key="3">
    <source>
        <dbReference type="Proteomes" id="UP000292639"/>
    </source>
</evidence>
<keyword evidence="1" id="KW-1133">Transmembrane helix</keyword>
<organism evidence="2 3">
    <name type="scientific">Stutzerimonas kirkiae</name>
    <dbReference type="NCBI Taxonomy" id="2211392"/>
    <lineage>
        <taxon>Bacteria</taxon>
        <taxon>Pseudomonadati</taxon>
        <taxon>Pseudomonadota</taxon>
        <taxon>Gammaproteobacteria</taxon>
        <taxon>Pseudomonadales</taxon>
        <taxon>Pseudomonadaceae</taxon>
        <taxon>Stutzerimonas</taxon>
    </lineage>
</organism>
<dbReference type="AlphaFoldDB" id="A0A4Q9RFG5"/>
<evidence type="ECO:0000256" key="1">
    <source>
        <dbReference type="SAM" id="Phobius"/>
    </source>
</evidence>
<dbReference type="OrthoDB" id="6876592at2"/>
<keyword evidence="3" id="KW-1185">Reference proteome</keyword>
<proteinExistence type="predicted"/>
<sequence>MQNINLYQHEQRDEGGPRPRSLLLGLLLLSLLLGLHAAWQGWRSYQAAEAAQTARQQAAQAQQQLDAVKANYREPVLDPALPARVTARESENRQLQRMADYLRDLDLQRRGGFVAYLLALADRHPPSGLWLTRIHLLDGGSELALYGLSQNQELFPLYLESLGRSEVFRGRQFARFEILRDQRDLLEFRLASRQAGEGRDE</sequence>
<dbReference type="EMBL" id="QJUP01000001">
    <property type="protein sequence ID" value="TBU99951.1"/>
    <property type="molecule type" value="Genomic_DNA"/>
</dbReference>
<dbReference type="Proteomes" id="UP000292639">
    <property type="component" value="Unassembled WGS sequence"/>
</dbReference>
<feature type="transmembrane region" description="Helical" evidence="1">
    <location>
        <begin position="21"/>
        <end position="39"/>
    </location>
</feature>
<reference evidence="2 3" key="1">
    <citation type="submission" date="2018-06" db="EMBL/GenBank/DDBJ databases">
        <title>Three novel Pseudomonas species isolated from symptomatic oak.</title>
        <authorList>
            <person name="Bueno-Gonzalez V."/>
            <person name="Brady C."/>
        </authorList>
    </citation>
    <scope>NUCLEOTIDE SEQUENCE [LARGE SCALE GENOMIC DNA]</scope>
    <source>
        <strain evidence="2 3">P17C</strain>
    </source>
</reference>
<gene>
    <name evidence="2" type="ORF">DNJ96_01260</name>
</gene>
<name>A0A4Q9RFG5_9GAMM</name>